<dbReference type="Pfam" id="PF13283">
    <property type="entry name" value="NfrA_C"/>
    <property type="match status" value="1"/>
</dbReference>
<gene>
    <name evidence="5" type="ORF">Mame_02631</name>
</gene>
<evidence type="ECO:0000256" key="2">
    <source>
        <dbReference type="SAM" id="MobiDB-lite"/>
    </source>
</evidence>
<reference evidence="5 6" key="1">
    <citation type="submission" date="2017-03" db="EMBL/GenBank/DDBJ databases">
        <title>Foreign affairs: Plasmid Transfer between Roseobacters and Rhizobia.</title>
        <authorList>
            <person name="Bartling P."/>
            <person name="Bunk B."/>
            <person name="Overmann J."/>
            <person name="Brinkmann H."/>
            <person name="Petersen J."/>
        </authorList>
    </citation>
    <scope>NUCLEOTIDE SEQUENCE [LARGE SCALE GENOMIC DNA]</scope>
    <source>
        <strain evidence="5 6">MACL11</strain>
    </source>
</reference>
<feature type="compositionally biased region" description="Low complexity" evidence="2">
    <location>
        <begin position="165"/>
        <end position="181"/>
    </location>
</feature>
<keyword evidence="3" id="KW-0732">Signal</keyword>
<sequence length="712" mass="76126" precursor="true">MAATNTKRPYRNAVSRLALSAAVAAIALSLAAPSVLADDQSPAPLSQSSPAYQAADAAYRAYGAGDYDKAVEEARKAVELAPDHEAYKTLLKNAEAARDLENSKSAPSDSVSETSPAYEAADAAYKAYAAGQYRTAVDQARKAVELAPDNADYRTLLKNAERAANRPPAAKASPADRQADAAYAAQRKGDLASAVDHARKAVRLAPGNLSFRLLLIDLLNGQSDTAAALAATDQAIAALGDNRELLRRRGVLEQKSGDQTAALADFSRALELPGPAGAERQLRLDLAAAAMATADPLLAYRTLQPLGDDAGYGVWLQRGTALTAMADYDAAGSALVRAGALAASEAERADVAAAEIRLAAAQDGKRQARAMFAEASQDGSLAPLGSADIAYLAASVGNKDIAYQSFKDAYDQGQLRGAQLIDAGYAAVRDYRNEEAVDLFKQAIDQADAGVFPLSETERFNLRRQIGDVSRQWGAYASVIYGTSGISDGYLSPAASAGEVMQVGTEIYWRPPMFGYRDGRTVDLFLRQFTTLYDSLDGPVGASTMQGAAGIRIKPFSDYNFIVEGARYFKIGRDSRDDYLLRAAISGGFNTDLMPEMSSWWTGQYFGEVGRYLESNQNFADGYAQLGRSFKLGGDDGKFVLTPYLGIAADYNSTDANEFALGAGPGLKLSYWFRENKYEAPMSHIDLNVQYRARLGGDNRAQGWFASLGLSF</sequence>
<dbReference type="AlphaFoldDB" id="A0A1U9Z2N3"/>
<feature type="chain" id="PRO_5010725599" evidence="3">
    <location>
        <begin position="38"/>
        <end position="712"/>
    </location>
</feature>
<dbReference type="Pfam" id="PF13181">
    <property type="entry name" value="TPR_8"/>
    <property type="match status" value="1"/>
</dbReference>
<name>A0A1U9Z2N3_9HYPH</name>
<dbReference type="InterPro" id="IPR011990">
    <property type="entry name" value="TPR-like_helical_dom_sf"/>
</dbReference>
<dbReference type="SMART" id="SM00028">
    <property type="entry name" value="TPR"/>
    <property type="match status" value="4"/>
</dbReference>
<evidence type="ECO:0000259" key="4">
    <source>
        <dbReference type="Pfam" id="PF13283"/>
    </source>
</evidence>
<feature type="signal peptide" evidence="3">
    <location>
        <begin position="1"/>
        <end position="37"/>
    </location>
</feature>
<evidence type="ECO:0000256" key="1">
    <source>
        <dbReference type="PROSITE-ProRule" id="PRU00339"/>
    </source>
</evidence>
<dbReference type="KEGG" id="mmed:Mame_02631"/>
<protein>
    <submittedName>
        <fullName evidence="5">Bacteriophage N4 receptor, outer membrane subunit</fullName>
    </submittedName>
</protein>
<accession>A0A1U9Z2N3</accession>
<keyword evidence="5" id="KW-0675">Receptor</keyword>
<dbReference type="SUPFAM" id="SSF48452">
    <property type="entry name" value="TPR-like"/>
    <property type="match status" value="2"/>
</dbReference>
<evidence type="ECO:0000256" key="3">
    <source>
        <dbReference type="SAM" id="SignalP"/>
    </source>
</evidence>
<dbReference type="Proteomes" id="UP000191135">
    <property type="component" value="Chromosome"/>
</dbReference>
<organism evidence="5 6">
    <name type="scientific">Martelella mediterranea DSM 17316</name>
    <dbReference type="NCBI Taxonomy" id="1122214"/>
    <lineage>
        <taxon>Bacteria</taxon>
        <taxon>Pseudomonadati</taxon>
        <taxon>Pseudomonadota</taxon>
        <taxon>Alphaproteobacteria</taxon>
        <taxon>Hyphomicrobiales</taxon>
        <taxon>Aurantimonadaceae</taxon>
        <taxon>Martelella</taxon>
    </lineage>
</organism>
<dbReference type="InterPro" id="IPR025137">
    <property type="entry name" value="NfrA_C"/>
</dbReference>
<evidence type="ECO:0000313" key="6">
    <source>
        <dbReference type="Proteomes" id="UP000191135"/>
    </source>
</evidence>
<dbReference type="PROSITE" id="PS50005">
    <property type="entry name" value="TPR"/>
    <property type="match status" value="1"/>
</dbReference>
<evidence type="ECO:0000313" key="5">
    <source>
        <dbReference type="EMBL" id="AQZ51957.1"/>
    </source>
</evidence>
<dbReference type="OrthoDB" id="7399085at2"/>
<dbReference type="InterPro" id="IPR019734">
    <property type="entry name" value="TPR_rpt"/>
</dbReference>
<dbReference type="RefSeq" id="WP_033410787.1">
    <property type="nucleotide sequence ID" value="NZ_AQWH01000023.1"/>
</dbReference>
<feature type="domain" description="Bacteriophage N4 adsorption protein A C-terminal" evidence="4">
    <location>
        <begin position="538"/>
        <end position="707"/>
    </location>
</feature>
<keyword evidence="6" id="KW-1185">Reference proteome</keyword>
<dbReference type="EMBL" id="CP020330">
    <property type="protein sequence ID" value="AQZ51957.1"/>
    <property type="molecule type" value="Genomic_DNA"/>
</dbReference>
<dbReference type="Gene3D" id="1.25.40.10">
    <property type="entry name" value="Tetratricopeptide repeat domain"/>
    <property type="match status" value="2"/>
</dbReference>
<feature type="region of interest" description="Disordered" evidence="2">
    <location>
        <begin position="160"/>
        <end position="181"/>
    </location>
</feature>
<proteinExistence type="predicted"/>
<dbReference type="eggNOG" id="COG0457">
    <property type="taxonomic scope" value="Bacteria"/>
</dbReference>
<feature type="repeat" description="TPR" evidence="1">
    <location>
        <begin position="51"/>
        <end position="84"/>
    </location>
</feature>
<dbReference type="STRING" id="1122214.Mame_02631"/>
<keyword evidence="1" id="KW-0802">TPR repeat</keyword>